<dbReference type="RefSeq" id="WP_092324228.1">
    <property type="nucleotide sequence ID" value="NZ_FNFU01000015.1"/>
</dbReference>
<gene>
    <name evidence="2" type="ORF">SAMN05216282_11526</name>
</gene>
<keyword evidence="1" id="KW-0812">Transmembrane</keyword>
<organism evidence="2 3">
    <name type="scientific">Cryobacterium psychrotolerans</name>
    <dbReference type="NCBI Taxonomy" id="386301"/>
    <lineage>
        <taxon>Bacteria</taxon>
        <taxon>Bacillati</taxon>
        <taxon>Actinomycetota</taxon>
        <taxon>Actinomycetes</taxon>
        <taxon>Micrococcales</taxon>
        <taxon>Microbacteriaceae</taxon>
        <taxon>Cryobacterium</taxon>
    </lineage>
</organism>
<dbReference type="AlphaFoldDB" id="A0A1G9F8Z8"/>
<reference evidence="2 3" key="1">
    <citation type="submission" date="2016-10" db="EMBL/GenBank/DDBJ databases">
        <authorList>
            <person name="de Groot N.N."/>
        </authorList>
    </citation>
    <scope>NUCLEOTIDE SEQUENCE [LARGE SCALE GENOMIC DNA]</scope>
    <source>
        <strain evidence="2 3">CGMCC 1.5382</strain>
    </source>
</reference>
<keyword evidence="1" id="KW-0472">Membrane</keyword>
<name>A0A1G9F8Z8_9MICO</name>
<dbReference type="OrthoDB" id="5116782at2"/>
<evidence type="ECO:0000256" key="1">
    <source>
        <dbReference type="SAM" id="Phobius"/>
    </source>
</evidence>
<feature type="transmembrane region" description="Helical" evidence="1">
    <location>
        <begin position="62"/>
        <end position="82"/>
    </location>
</feature>
<evidence type="ECO:0000313" key="3">
    <source>
        <dbReference type="Proteomes" id="UP000198701"/>
    </source>
</evidence>
<keyword evidence="1" id="KW-1133">Transmembrane helix</keyword>
<dbReference type="STRING" id="386301.SAMN05216282_11526"/>
<sequence>MSDASEAKVEAARTGRPTPQWVSLTIAIFFGLFFAWDVWEAVTNLVGLNLAAQGLDTQLNGGAWAVLIGGVLLPVVVYALAFRLGRGRTAVARAVLFLVGLCLVAALTLDIFTFGLGALLL</sequence>
<accession>A0A1G9F8Z8</accession>
<evidence type="ECO:0000313" key="2">
    <source>
        <dbReference type="EMBL" id="SDK84861.1"/>
    </source>
</evidence>
<protein>
    <submittedName>
        <fullName evidence="2">Uncharacterized protein</fullName>
    </submittedName>
</protein>
<dbReference type="Proteomes" id="UP000198701">
    <property type="component" value="Unassembled WGS sequence"/>
</dbReference>
<dbReference type="EMBL" id="FNFU01000015">
    <property type="protein sequence ID" value="SDK84861.1"/>
    <property type="molecule type" value="Genomic_DNA"/>
</dbReference>
<proteinExistence type="predicted"/>
<keyword evidence="3" id="KW-1185">Reference proteome</keyword>
<feature type="transmembrane region" description="Helical" evidence="1">
    <location>
        <begin position="94"/>
        <end position="120"/>
    </location>
</feature>
<feature type="transmembrane region" description="Helical" evidence="1">
    <location>
        <begin position="21"/>
        <end position="42"/>
    </location>
</feature>